<dbReference type="STRING" id="1203610.HMPREF1536_01201"/>
<feature type="chain" id="PRO_5002490200" description="GP-PDE domain-containing protein" evidence="1">
    <location>
        <begin position="23"/>
        <end position="255"/>
    </location>
</feature>
<feature type="signal peptide" evidence="1">
    <location>
        <begin position="1"/>
        <end position="22"/>
    </location>
</feature>
<dbReference type="InterPro" id="IPR030395">
    <property type="entry name" value="GP_PDE_dom"/>
</dbReference>
<dbReference type="PANTHER" id="PTHR46211:SF1">
    <property type="entry name" value="GLYCEROPHOSPHODIESTER PHOSPHODIESTERASE, CYTOPLASMIC"/>
    <property type="match status" value="1"/>
</dbReference>
<dbReference type="PATRIC" id="fig|1203610.3.peg.1224"/>
<dbReference type="SUPFAM" id="SSF51695">
    <property type="entry name" value="PLC-like phosphodiesterases"/>
    <property type="match status" value="1"/>
</dbReference>
<evidence type="ECO:0000313" key="4">
    <source>
        <dbReference type="Proteomes" id="UP000033035"/>
    </source>
</evidence>
<dbReference type="Proteomes" id="UP000033035">
    <property type="component" value="Unassembled WGS sequence"/>
</dbReference>
<dbReference type="PANTHER" id="PTHR46211">
    <property type="entry name" value="GLYCEROPHOSPHORYL DIESTER PHOSPHODIESTERASE"/>
    <property type="match status" value="1"/>
</dbReference>
<dbReference type="GO" id="GO:0006629">
    <property type="term" value="P:lipid metabolic process"/>
    <property type="evidence" value="ECO:0007669"/>
    <property type="project" value="InterPro"/>
</dbReference>
<dbReference type="Gene3D" id="3.20.20.190">
    <property type="entry name" value="Phosphatidylinositol (PI) phosphodiesterase"/>
    <property type="match status" value="1"/>
</dbReference>
<dbReference type="Pfam" id="PF03009">
    <property type="entry name" value="GDPD"/>
    <property type="match status" value="1"/>
</dbReference>
<dbReference type="EMBL" id="AQHW01000009">
    <property type="protein sequence ID" value="KKB58326.1"/>
    <property type="molecule type" value="Genomic_DNA"/>
</dbReference>
<dbReference type="GO" id="GO:0008081">
    <property type="term" value="F:phosphoric diester hydrolase activity"/>
    <property type="evidence" value="ECO:0007669"/>
    <property type="project" value="InterPro"/>
</dbReference>
<dbReference type="InterPro" id="IPR017946">
    <property type="entry name" value="PLC-like_Pdiesterase_TIM-brl"/>
</dbReference>
<protein>
    <recommendedName>
        <fullName evidence="2">GP-PDE domain-containing protein</fullName>
    </recommendedName>
</protein>
<accession>A0A0F5JKJ0</accession>
<feature type="domain" description="GP-PDE" evidence="2">
    <location>
        <begin position="24"/>
        <end position="252"/>
    </location>
</feature>
<proteinExistence type="predicted"/>
<organism evidence="3 4">
    <name type="scientific">Parabacteroides gordonii MS-1 = DSM 23371</name>
    <dbReference type="NCBI Taxonomy" id="1203610"/>
    <lineage>
        <taxon>Bacteria</taxon>
        <taxon>Pseudomonadati</taxon>
        <taxon>Bacteroidota</taxon>
        <taxon>Bacteroidia</taxon>
        <taxon>Bacteroidales</taxon>
        <taxon>Tannerellaceae</taxon>
        <taxon>Parabacteroides</taxon>
    </lineage>
</organism>
<evidence type="ECO:0000313" key="3">
    <source>
        <dbReference type="EMBL" id="KKB58326.1"/>
    </source>
</evidence>
<gene>
    <name evidence="3" type="ORF">HMPREF1536_01201</name>
</gene>
<dbReference type="PROSITE" id="PS51704">
    <property type="entry name" value="GP_PDE"/>
    <property type="match status" value="1"/>
</dbReference>
<evidence type="ECO:0000259" key="2">
    <source>
        <dbReference type="PROSITE" id="PS51704"/>
    </source>
</evidence>
<comment type="caution">
    <text evidence="3">The sequence shown here is derived from an EMBL/GenBank/DDBJ whole genome shotgun (WGS) entry which is preliminary data.</text>
</comment>
<evidence type="ECO:0000256" key="1">
    <source>
        <dbReference type="SAM" id="SignalP"/>
    </source>
</evidence>
<keyword evidence="1" id="KW-0732">Signal</keyword>
<dbReference type="RefSeq" id="WP_044192147.1">
    <property type="nucleotide sequence ID" value="NZ_AUAE01000018.1"/>
</dbReference>
<dbReference type="HOGENOM" id="CLU_030006_3_5_10"/>
<sequence length="255" mass="28722">MKKRLILTMLLTAFLCGSSAFSQTKVIAHRGYWDCEGSAQNSIAALNKAHEVGAYGSEFDVCLTADGIPVVNHDDSIQGFCIETSLYEQIKDLKLKNGETLPTLEEYLIQGKQNRGTQLILEIKPHKRVVNEDRAVTAILALVQQYQLEEQVEYISFSMNICKELIRRAPAAQVAYLRGEVSPADLKVLGFTGLDYHYKVFDKHPEWIREAKEAGLTVNVWTVDDPAVMRSMISQGVDFITTDKPEELKEIIRKN</sequence>
<name>A0A0F5JKJ0_9BACT</name>
<reference evidence="3 4" key="1">
    <citation type="submission" date="2013-04" db="EMBL/GenBank/DDBJ databases">
        <title>The Genome Sequence of Parabacteroides gordonii DSM 23371.</title>
        <authorList>
            <consortium name="The Broad Institute Genomics Platform"/>
            <person name="Earl A."/>
            <person name="Ward D."/>
            <person name="Feldgarden M."/>
            <person name="Gevers D."/>
            <person name="Martens E."/>
            <person name="Sakamoto M."/>
            <person name="Benno Y."/>
            <person name="Suzuki N."/>
            <person name="Matsunaga N."/>
            <person name="Koshihara K."/>
            <person name="Seki M."/>
            <person name="Komiya H."/>
            <person name="Walker B."/>
            <person name="Young S."/>
            <person name="Zeng Q."/>
            <person name="Gargeya S."/>
            <person name="Fitzgerald M."/>
            <person name="Haas B."/>
            <person name="Abouelleil A."/>
            <person name="Allen A.W."/>
            <person name="Alvarado L."/>
            <person name="Arachchi H.M."/>
            <person name="Berlin A.M."/>
            <person name="Chapman S.B."/>
            <person name="Gainer-Dewar J."/>
            <person name="Goldberg J."/>
            <person name="Griggs A."/>
            <person name="Gujja S."/>
            <person name="Hansen M."/>
            <person name="Howarth C."/>
            <person name="Imamovic A."/>
            <person name="Ireland A."/>
            <person name="Larimer J."/>
            <person name="McCowan C."/>
            <person name="Murphy C."/>
            <person name="Pearson M."/>
            <person name="Poon T.W."/>
            <person name="Priest M."/>
            <person name="Roberts A."/>
            <person name="Saif S."/>
            <person name="Shea T."/>
            <person name="Sisk P."/>
            <person name="Sykes S."/>
            <person name="Wortman J."/>
            <person name="Nusbaum C."/>
            <person name="Birren B."/>
        </authorList>
    </citation>
    <scope>NUCLEOTIDE SEQUENCE [LARGE SCALE GENOMIC DNA]</scope>
    <source>
        <strain evidence="3 4">MS-1</strain>
    </source>
</reference>
<dbReference type="AlphaFoldDB" id="A0A0F5JKJ0"/>
<keyword evidence="4" id="KW-1185">Reference proteome</keyword>